<evidence type="ECO:0008006" key="9">
    <source>
        <dbReference type="Google" id="ProtNLM"/>
    </source>
</evidence>
<evidence type="ECO:0000256" key="3">
    <source>
        <dbReference type="ARBA" id="ARBA00022989"/>
    </source>
</evidence>
<dbReference type="OrthoDB" id="2901184at2759"/>
<sequence>MDPRYQPADLSFDKNINDPNYEHRDQTHQSGQTSRTNTWVQTPGAPYPGEQAYFSGPVDTNGYPVDSKGKQPYTVPQSHLHPSPLESPRDSIDLEKQSAKDAHGHDAHAAPAHDPHEKDPNQPKLPFGQRLKHFTWAWYTLTMSTGGIATLLSIQPHSFPGLISIGAFFYVLNLIFFAGVCSMMVLRFTKFPGTFKESIKHEREGLFLGPFFLSVATIITGTQKYIVQMYELEHPMRGWIVTSMAIAFWIYTFVTFMLAVFQYSYLFNSHTYLLNKFMPSWLLPIFPVMLAGTIASVIAADQPVEARMPILVAGLGCQGLGFTVAILMYAHYIGRLMQVGLPNREHRPAMFIGVGPPSFTCLALIGMANALPEDFDLQRDGLLDGHLLRTMALVVALFLWVLAMWFFCISLIAVIISRPKYFHLGLWAVVFPNTGFAIATINIGNSLKDETIQYAGNGLTIVIVAMWAFVVFLNFRAVFVADILYPGRDEDVED</sequence>
<keyword evidence="2 6" id="KW-0812">Transmembrane</keyword>
<feature type="transmembrane region" description="Helical" evidence="6">
    <location>
        <begin position="161"/>
        <end position="186"/>
    </location>
</feature>
<evidence type="ECO:0000256" key="1">
    <source>
        <dbReference type="ARBA" id="ARBA00004141"/>
    </source>
</evidence>
<accession>A0A2T2NW06</accession>
<evidence type="ECO:0000256" key="5">
    <source>
        <dbReference type="SAM" id="MobiDB-lite"/>
    </source>
</evidence>
<feature type="transmembrane region" description="Helical" evidence="6">
    <location>
        <begin position="281"/>
        <end position="300"/>
    </location>
</feature>
<evidence type="ECO:0000256" key="6">
    <source>
        <dbReference type="SAM" id="Phobius"/>
    </source>
</evidence>
<dbReference type="STRING" id="1448308.A0A2T2NW06"/>
<dbReference type="CDD" id="cd09317">
    <property type="entry name" value="TDT_Mae1_like"/>
    <property type="match status" value="1"/>
</dbReference>
<evidence type="ECO:0000313" key="7">
    <source>
        <dbReference type="EMBL" id="PSN69615.1"/>
    </source>
</evidence>
<dbReference type="Gene3D" id="1.50.10.150">
    <property type="entry name" value="Voltage-dependent anion channel"/>
    <property type="match status" value="1"/>
</dbReference>
<keyword evidence="8" id="KW-1185">Reference proteome</keyword>
<keyword evidence="3 6" id="KW-1133">Transmembrane helix</keyword>
<dbReference type="EMBL" id="KZ678132">
    <property type="protein sequence ID" value="PSN69615.1"/>
    <property type="molecule type" value="Genomic_DNA"/>
</dbReference>
<name>A0A2T2NW06_CORCC</name>
<feature type="compositionally biased region" description="Basic and acidic residues" evidence="5">
    <location>
        <begin position="87"/>
        <end position="121"/>
    </location>
</feature>
<keyword evidence="4 6" id="KW-0472">Membrane</keyword>
<evidence type="ECO:0000256" key="2">
    <source>
        <dbReference type="ARBA" id="ARBA00022692"/>
    </source>
</evidence>
<feature type="compositionally biased region" description="Polar residues" evidence="5">
    <location>
        <begin position="28"/>
        <end position="41"/>
    </location>
</feature>
<feature type="transmembrane region" description="Helical" evidence="6">
    <location>
        <begin position="391"/>
        <end position="417"/>
    </location>
</feature>
<gene>
    <name evidence="7" type="ORF">BS50DRAFT_292048</name>
</gene>
<feature type="transmembrane region" description="Helical" evidence="6">
    <location>
        <begin position="238"/>
        <end position="261"/>
    </location>
</feature>
<protein>
    <recommendedName>
        <fullName evidence="9">Malic acid transport protein</fullName>
    </recommendedName>
</protein>
<dbReference type="GO" id="GO:0015140">
    <property type="term" value="F:malate transmembrane transporter activity"/>
    <property type="evidence" value="ECO:0007669"/>
    <property type="project" value="InterPro"/>
</dbReference>
<dbReference type="Pfam" id="PF03595">
    <property type="entry name" value="SLAC1"/>
    <property type="match status" value="1"/>
</dbReference>
<feature type="transmembrane region" description="Helical" evidence="6">
    <location>
        <begin position="424"/>
        <end position="443"/>
    </location>
</feature>
<feature type="transmembrane region" description="Helical" evidence="6">
    <location>
        <begin position="136"/>
        <end position="155"/>
    </location>
</feature>
<feature type="transmembrane region" description="Helical" evidence="6">
    <location>
        <begin position="455"/>
        <end position="475"/>
    </location>
</feature>
<feature type="region of interest" description="Disordered" evidence="5">
    <location>
        <begin position="1"/>
        <end position="125"/>
    </location>
</feature>
<feature type="transmembrane region" description="Helical" evidence="6">
    <location>
        <begin position="306"/>
        <end position="330"/>
    </location>
</feature>
<dbReference type="Proteomes" id="UP000240883">
    <property type="component" value="Unassembled WGS sequence"/>
</dbReference>
<reference evidence="7 8" key="1">
    <citation type="journal article" date="2018" name="Front. Microbiol.">
        <title>Genome-Wide Analysis of Corynespora cassiicola Leaf Fall Disease Putative Effectors.</title>
        <authorList>
            <person name="Lopez D."/>
            <person name="Ribeiro S."/>
            <person name="Label P."/>
            <person name="Fumanal B."/>
            <person name="Venisse J.S."/>
            <person name="Kohler A."/>
            <person name="de Oliveira R.R."/>
            <person name="Labutti K."/>
            <person name="Lipzen A."/>
            <person name="Lail K."/>
            <person name="Bauer D."/>
            <person name="Ohm R.A."/>
            <person name="Barry K.W."/>
            <person name="Spatafora J."/>
            <person name="Grigoriev I.V."/>
            <person name="Martin F.M."/>
            <person name="Pujade-Renaud V."/>
        </authorList>
    </citation>
    <scope>NUCLEOTIDE SEQUENCE [LARGE SCALE GENOMIC DNA]</scope>
    <source>
        <strain evidence="7 8">Philippines</strain>
    </source>
</reference>
<feature type="transmembrane region" description="Helical" evidence="6">
    <location>
        <begin position="206"/>
        <end position="226"/>
    </location>
</feature>
<evidence type="ECO:0000256" key="4">
    <source>
        <dbReference type="ARBA" id="ARBA00023136"/>
    </source>
</evidence>
<dbReference type="InterPro" id="IPR004695">
    <property type="entry name" value="SLAC1/Mae1/Ssu1/TehA"/>
</dbReference>
<feature type="transmembrane region" description="Helical" evidence="6">
    <location>
        <begin position="351"/>
        <end position="371"/>
    </location>
</feature>
<feature type="compositionally biased region" description="Basic and acidic residues" evidence="5">
    <location>
        <begin position="11"/>
        <end position="27"/>
    </location>
</feature>
<evidence type="ECO:0000313" key="8">
    <source>
        <dbReference type="Proteomes" id="UP000240883"/>
    </source>
</evidence>
<dbReference type="InterPro" id="IPR030185">
    <property type="entry name" value="Mae1"/>
</dbReference>
<dbReference type="PANTHER" id="PTHR31162">
    <property type="entry name" value="MALIC ACID TRANSPORT PROTEIN-RELATED"/>
    <property type="match status" value="1"/>
</dbReference>
<dbReference type="InterPro" id="IPR038665">
    <property type="entry name" value="Voltage-dep_anion_channel_sf"/>
</dbReference>
<proteinExistence type="predicted"/>
<dbReference type="PANTHER" id="PTHR31162:SF0">
    <property type="entry name" value="MALIC ACID TRANSPORT PROTEIN"/>
    <property type="match status" value="1"/>
</dbReference>
<organism evidence="7 8">
    <name type="scientific">Corynespora cassiicola Philippines</name>
    <dbReference type="NCBI Taxonomy" id="1448308"/>
    <lineage>
        <taxon>Eukaryota</taxon>
        <taxon>Fungi</taxon>
        <taxon>Dikarya</taxon>
        <taxon>Ascomycota</taxon>
        <taxon>Pezizomycotina</taxon>
        <taxon>Dothideomycetes</taxon>
        <taxon>Pleosporomycetidae</taxon>
        <taxon>Pleosporales</taxon>
        <taxon>Corynesporascaceae</taxon>
        <taxon>Corynespora</taxon>
    </lineage>
</organism>
<comment type="subcellular location">
    <subcellularLocation>
        <location evidence="1">Membrane</location>
        <topology evidence="1">Multi-pass membrane protein</topology>
    </subcellularLocation>
</comment>
<dbReference type="GO" id="GO:0016020">
    <property type="term" value="C:membrane"/>
    <property type="evidence" value="ECO:0007669"/>
    <property type="project" value="UniProtKB-SubCell"/>
</dbReference>
<dbReference type="AlphaFoldDB" id="A0A2T2NW06"/>